<sequence>MLPPPRQYTGLLLSNKVNMLDPVIEEEEIGESEQRHGLEETNTGSKDSSESQQVSIRDPKRLSEEALLHALHNIRIEEEEELSFRRKSLHIVEIPTTVLPLPPTDAPSAETEPESSSEEQTSEEGAPYDRFSVYQLACSRERLRDMEQQLQNAVCMMQDTVELVARRMREQAKANTAGEGKEEVTTVVRSMRAQLDRLAGTHERVSLEHGLVAREMGARPGNLWEEMARRMGAM</sequence>
<dbReference type="AlphaFoldDB" id="A0A8K0X511"/>
<feature type="compositionally biased region" description="Polar residues" evidence="1">
    <location>
        <begin position="40"/>
        <end position="55"/>
    </location>
</feature>
<proteinExistence type="predicted"/>
<organism evidence="2 3">
    <name type="scientific">Plectosphaerella cucumerina</name>
    <dbReference type="NCBI Taxonomy" id="40658"/>
    <lineage>
        <taxon>Eukaryota</taxon>
        <taxon>Fungi</taxon>
        <taxon>Dikarya</taxon>
        <taxon>Ascomycota</taxon>
        <taxon>Pezizomycotina</taxon>
        <taxon>Sordariomycetes</taxon>
        <taxon>Hypocreomycetidae</taxon>
        <taxon>Glomerellales</taxon>
        <taxon>Plectosphaerellaceae</taxon>
        <taxon>Plectosphaerella</taxon>
    </lineage>
</organism>
<evidence type="ECO:0000313" key="2">
    <source>
        <dbReference type="EMBL" id="KAH7367363.1"/>
    </source>
</evidence>
<dbReference type="EMBL" id="JAGPXD010000002">
    <property type="protein sequence ID" value="KAH7367363.1"/>
    <property type="molecule type" value="Genomic_DNA"/>
</dbReference>
<name>A0A8K0X511_9PEZI</name>
<keyword evidence="3" id="KW-1185">Reference proteome</keyword>
<feature type="region of interest" description="Disordered" evidence="1">
    <location>
        <begin position="98"/>
        <end position="125"/>
    </location>
</feature>
<comment type="caution">
    <text evidence="2">The sequence shown here is derived from an EMBL/GenBank/DDBJ whole genome shotgun (WGS) entry which is preliminary data.</text>
</comment>
<evidence type="ECO:0000313" key="3">
    <source>
        <dbReference type="Proteomes" id="UP000813385"/>
    </source>
</evidence>
<dbReference type="OrthoDB" id="10440799at2759"/>
<gene>
    <name evidence="2" type="ORF">B0T11DRAFT_336761</name>
</gene>
<dbReference type="Proteomes" id="UP000813385">
    <property type="component" value="Unassembled WGS sequence"/>
</dbReference>
<feature type="region of interest" description="Disordered" evidence="1">
    <location>
        <begin position="23"/>
        <end position="60"/>
    </location>
</feature>
<evidence type="ECO:0000256" key="1">
    <source>
        <dbReference type="SAM" id="MobiDB-lite"/>
    </source>
</evidence>
<reference evidence="2" key="1">
    <citation type="journal article" date="2021" name="Nat. Commun.">
        <title>Genetic determinants of endophytism in the Arabidopsis root mycobiome.</title>
        <authorList>
            <person name="Mesny F."/>
            <person name="Miyauchi S."/>
            <person name="Thiergart T."/>
            <person name="Pickel B."/>
            <person name="Atanasova L."/>
            <person name="Karlsson M."/>
            <person name="Huettel B."/>
            <person name="Barry K.W."/>
            <person name="Haridas S."/>
            <person name="Chen C."/>
            <person name="Bauer D."/>
            <person name="Andreopoulos W."/>
            <person name="Pangilinan J."/>
            <person name="LaButti K."/>
            <person name="Riley R."/>
            <person name="Lipzen A."/>
            <person name="Clum A."/>
            <person name="Drula E."/>
            <person name="Henrissat B."/>
            <person name="Kohler A."/>
            <person name="Grigoriev I.V."/>
            <person name="Martin F.M."/>
            <person name="Hacquard S."/>
        </authorList>
    </citation>
    <scope>NUCLEOTIDE SEQUENCE</scope>
    <source>
        <strain evidence="2">MPI-CAGE-AT-0016</strain>
    </source>
</reference>
<protein>
    <submittedName>
        <fullName evidence="2">Uncharacterized protein</fullName>
    </submittedName>
</protein>
<accession>A0A8K0X511</accession>
<feature type="compositionally biased region" description="Acidic residues" evidence="1">
    <location>
        <begin position="111"/>
        <end position="122"/>
    </location>
</feature>